<comment type="caution">
    <text evidence="7">The sequence shown here is derived from an EMBL/GenBank/DDBJ whole genome shotgun (WGS) entry which is preliminary data.</text>
</comment>
<dbReference type="PROSITE" id="PS50297">
    <property type="entry name" value="ANK_REP_REGION"/>
    <property type="match status" value="9"/>
</dbReference>
<dbReference type="Pfam" id="PF22939">
    <property type="entry name" value="WHD_GPIID"/>
    <property type="match status" value="1"/>
</dbReference>
<feature type="repeat" description="ANK" evidence="3">
    <location>
        <begin position="1136"/>
        <end position="1168"/>
    </location>
</feature>
<dbReference type="SUPFAM" id="SSF53474">
    <property type="entry name" value="alpha/beta-Hydrolases"/>
    <property type="match status" value="1"/>
</dbReference>
<accession>A0A9N9YZR7</accession>
<dbReference type="Proteomes" id="UP000775872">
    <property type="component" value="Unassembled WGS sequence"/>
</dbReference>
<keyword evidence="2 3" id="KW-0040">ANK repeat</keyword>
<dbReference type="OrthoDB" id="194358at2759"/>
<evidence type="ECO:0000256" key="1">
    <source>
        <dbReference type="ARBA" id="ARBA00022737"/>
    </source>
</evidence>
<dbReference type="Gene3D" id="3.40.50.1820">
    <property type="entry name" value="alpha/beta hydrolase"/>
    <property type="match status" value="1"/>
</dbReference>
<reference evidence="8" key="1">
    <citation type="submission" date="2019-06" db="EMBL/GenBank/DDBJ databases">
        <authorList>
            <person name="Broberg M."/>
        </authorList>
    </citation>
    <scope>NUCLEOTIDE SEQUENCE [LARGE SCALE GENOMIC DNA]</scope>
</reference>
<feature type="repeat" description="ANK" evidence="3">
    <location>
        <begin position="1070"/>
        <end position="1102"/>
    </location>
</feature>
<protein>
    <recommendedName>
        <fullName evidence="6">NACHT domain-containing protein</fullName>
    </recommendedName>
</protein>
<proteinExistence type="predicted"/>
<dbReference type="InterPro" id="IPR002110">
    <property type="entry name" value="Ankyrin_rpt"/>
</dbReference>
<evidence type="ECO:0000256" key="5">
    <source>
        <dbReference type="SAM" id="MobiDB-lite"/>
    </source>
</evidence>
<feature type="repeat" description="ANK" evidence="3">
    <location>
        <begin position="1037"/>
        <end position="1069"/>
    </location>
</feature>
<dbReference type="SUPFAM" id="SSF52540">
    <property type="entry name" value="P-loop containing nucleoside triphosphate hydrolases"/>
    <property type="match status" value="1"/>
</dbReference>
<feature type="repeat" description="ANK" evidence="3">
    <location>
        <begin position="1004"/>
        <end position="1036"/>
    </location>
</feature>
<keyword evidence="1" id="KW-0677">Repeat</keyword>
<dbReference type="Pfam" id="PF12796">
    <property type="entry name" value="Ank_2"/>
    <property type="match status" value="2"/>
</dbReference>
<feature type="region of interest" description="Disordered" evidence="5">
    <location>
        <begin position="34"/>
        <end position="65"/>
    </location>
</feature>
<dbReference type="Pfam" id="PF24883">
    <property type="entry name" value="NPHP3_N"/>
    <property type="match status" value="1"/>
</dbReference>
<dbReference type="PROSITE" id="PS50837">
    <property type="entry name" value="NACHT"/>
    <property type="match status" value="1"/>
</dbReference>
<feature type="domain" description="NACHT" evidence="6">
    <location>
        <begin position="410"/>
        <end position="558"/>
    </location>
</feature>
<feature type="region of interest" description="Disordered" evidence="5">
    <location>
        <begin position="750"/>
        <end position="774"/>
    </location>
</feature>
<dbReference type="SMART" id="SM00248">
    <property type="entry name" value="ANK"/>
    <property type="match status" value="9"/>
</dbReference>
<dbReference type="InterPro" id="IPR036770">
    <property type="entry name" value="Ankyrin_rpt-contain_sf"/>
</dbReference>
<feature type="repeat" description="ANK" evidence="3">
    <location>
        <begin position="905"/>
        <end position="937"/>
    </location>
</feature>
<evidence type="ECO:0000313" key="7">
    <source>
        <dbReference type="EMBL" id="CAH0046378.1"/>
    </source>
</evidence>
<feature type="repeat" description="ANK" evidence="3">
    <location>
        <begin position="938"/>
        <end position="970"/>
    </location>
</feature>
<sequence length="1227" mass="135657">MTNTSNVGLTCLFNGGENPKADVVLVHGFGGHPESTWSKSTSSTKQDEQRVPDEAQTRDRQRDRVDDVELLKEQQANAQGIAIVPIGNTCVEGSQLNQGGSVSSDASSKVFWPQDLLGRDFPSVRVMTYGYQPDQEEPFQANLLSLSNHLLSTLESERRGVPGRPIIFIAHSLGGILVKKALDLSRRSTASIRNVTKETIFFGTPHSKPHGESWSGLLKKIPSEFAATNTTLVATLDSQHNEEELESIKDTFEKMLDRPKDKKIFVVIFTGAVVGGPPGSISELAVPVASARVNSSWTKIKTLEGSHETMCQFGSPNDSNYQLLEAELRLSLQRIDNEKRKQEKKRLKKKIKKNKQKQEFLAEGEWFPKLLTCPYWERKDEPNPPQTEGTFEWFLNHSLYKHWRSSHVANVLWVSADPGCGKSVLARHVAENVLPSSNKRLTCYFFFNSDYSDQRSVTDALFCILHQVFKDFSTNFPPKVLQTATENYEKTLELFHDLWAVLLSVAERQKFKEVICILDALDESSEPGRSQFIDALGKLYSQSQIKPVRLKFLVTSRPCLDASSLDRLRVSIHLSGESDGEVGMISEIRFAIQQKAGRLIQKHRLGPEDGDFLIAELCRNPNPTYLWVHLVIEEADNILLTQENIRSKIQNLPQTVDEAYENILAKVKDAESARRVLHIILAAQRPLTLKEMSFALAIGPSHKPPDDNKSIPETKVCNDIQDLCGAFVRIVNSKIYLVHQTAREFLVSSDESVQPSDANDGISPTSSSQWKSTFQPQESNQILAEICLWRIALSDCRLDQHQGNMEIRDAVKGCPLMSYAAQHWAEHFRKGGGMHKPSIIKTAMDFFTARPLASQAWFKIYQAARNFYIGPDKPTALTLAAYFGLGVVIERLPRGALDTVNEKSSGFASLQWAARGGHRGVVQQLIAAGADINLKGEDGRAALHFAAERNDRALIQQLVAAGANINIHDVVKRTPLHLAAGKGYHDMVQQLLTAGAAANMQDAHGKTALLSAIDSGHFAIVQRLLAGGSNVSIQDTMGQTALQRAAKRGHIDIVQLLMGAGADLRVQDNEGQTALHYAAAQDREAVVQQLIAAGSDIRTGDKRNRTPLEQAARKGSRDVVRQLIEAGSEINHQDRDGNTALIWAARKRNNAVMRQLIAAGADMALHDKAGRTPFLWAALLGHLTTVQQLIAAGADVSVRDPGGRTALDLATAKGRVGVQQFLERMNN</sequence>
<dbReference type="PRINTS" id="PR01415">
    <property type="entry name" value="ANKYRIN"/>
</dbReference>
<feature type="compositionally biased region" description="Basic and acidic residues" evidence="5">
    <location>
        <begin position="45"/>
        <end position="65"/>
    </location>
</feature>
<organism evidence="7 8">
    <name type="scientific">Clonostachys solani</name>
    <dbReference type="NCBI Taxonomy" id="160281"/>
    <lineage>
        <taxon>Eukaryota</taxon>
        <taxon>Fungi</taxon>
        <taxon>Dikarya</taxon>
        <taxon>Ascomycota</taxon>
        <taxon>Pezizomycotina</taxon>
        <taxon>Sordariomycetes</taxon>
        <taxon>Hypocreomycetidae</taxon>
        <taxon>Hypocreales</taxon>
        <taxon>Bionectriaceae</taxon>
        <taxon>Clonostachys</taxon>
    </lineage>
</organism>
<dbReference type="PROSITE" id="PS50088">
    <property type="entry name" value="ANK_REPEAT"/>
    <property type="match status" value="9"/>
</dbReference>
<evidence type="ECO:0000256" key="2">
    <source>
        <dbReference type="ARBA" id="ARBA00023043"/>
    </source>
</evidence>
<dbReference type="Gene3D" id="3.40.50.300">
    <property type="entry name" value="P-loop containing nucleotide triphosphate hydrolases"/>
    <property type="match status" value="1"/>
</dbReference>
<keyword evidence="4" id="KW-0175">Coiled coil</keyword>
<dbReference type="InterPro" id="IPR007111">
    <property type="entry name" value="NACHT_NTPase"/>
</dbReference>
<feature type="compositionally biased region" description="Low complexity" evidence="5">
    <location>
        <begin position="35"/>
        <end position="44"/>
    </location>
</feature>
<feature type="repeat" description="ANK" evidence="3">
    <location>
        <begin position="1169"/>
        <end position="1201"/>
    </location>
</feature>
<evidence type="ECO:0000259" key="6">
    <source>
        <dbReference type="PROSITE" id="PS50837"/>
    </source>
</evidence>
<dbReference type="InterPro" id="IPR029058">
    <property type="entry name" value="AB_hydrolase_fold"/>
</dbReference>
<feature type="repeat" description="ANK" evidence="3">
    <location>
        <begin position="971"/>
        <end position="1003"/>
    </location>
</feature>
<dbReference type="EMBL" id="CABFOC020000014">
    <property type="protein sequence ID" value="CAH0046378.1"/>
    <property type="molecule type" value="Genomic_DNA"/>
</dbReference>
<evidence type="ECO:0000313" key="8">
    <source>
        <dbReference type="Proteomes" id="UP000775872"/>
    </source>
</evidence>
<gene>
    <name evidence="7" type="ORF">CSOL1703_00012112</name>
</gene>
<dbReference type="InterPro" id="IPR054471">
    <property type="entry name" value="GPIID_WHD"/>
</dbReference>
<dbReference type="Pfam" id="PF00023">
    <property type="entry name" value="Ank"/>
    <property type="match status" value="3"/>
</dbReference>
<evidence type="ECO:0000256" key="3">
    <source>
        <dbReference type="PROSITE-ProRule" id="PRU00023"/>
    </source>
</evidence>
<dbReference type="InterPro" id="IPR050889">
    <property type="entry name" value="Dendritic_Spine_Reg/Scaffold"/>
</dbReference>
<dbReference type="Gene3D" id="1.25.40.20">
    <property type="entry name" value="Ankyrin repeat-containing domain"/>
    <property type="match status" value="4"/>
</dbReference>
<reference evidence="7 8" key="2">
    <citation type="submission" date="2021-10" db="EMBL/GenBank/DDBJ databases">
        <authorList>
            <person name="Piombo E."/>
        </authorList>
    </citation>
    <scope>NUCLEOTIDE SEQUENCE [LARGE SCALE GENOMIC DNA]</scope>
</reference>
<dbReference type="AlphaFoldDB" id="A0A9N9YZR7"/>
<evidence type="ECO:0000256" key="4">
    <source>
        <dbReference type="SAM" id="Coils"/>
    </source>
</evidence>
<keyword evidence="8" id="KW-1185">Reference proteome</keyword>
<feature type="coiled-coil region" evidence="4">
    <location>
        <begin position="321"/>
        <end position="357"/>
    </location>
</feature>
<name>A0A9N9YZR7_9HYPO</name>
<dbReference type="PANTHER" id="PTHR24166:SF48">
    <property type="entry name" value="PROTEIN VAPYRIN"/>
    <property type="match status" value="1"/>
</dbReference>
<dbReference type="InterPro" id="IPR056884">
    <property type="entry name" value="NPHP3-like_N"/>
</dbReference>
<dbReference type="InterPro" id="IPR027417">
    <property type="entry name" value="P-loop_NTPase"/>
</dbReference>
<dbReference type="PANTHER" id="PTHR24166">
    <property type="entry name" value="ROLLING PEBBLES, ISOFORM B"/>
    <property type="match status" value="1"/>
</dbReference>
<dbReference type="SUPFAM" id="SSF48403">
    <property type="entry name" value="Ankyrin repeat"/>
    <property type="match status" value="1"/>
</dbReference>
<feature type="repeat" description="ANK" evidence="3">
    <location>
        <begin position="1103"/>
        <end position="1135"/>
    </location>
</feature>